<dbReference type="WBParaSite" id="SMUV_0000433001-mRNA-1">
    <property type="protein sequence ID" value="SMUV_0000433001-mRNA-1"/>
    <property type="gene ID" value="SMUV_0000433001"/>
</dbReference>
<name>A0A0N5AIS3_9BILA</name>
<reference evidence="3" key="1">
    <citation type="submission" date="2017-02" db="UniProtKB">
        <authorList>
            <consortium name="WormBaseParasite"/>
        </authorList>
    </citation>
    <scope>IDENTIFICATION</scope>
</reference>
<sequence length="84" mass="9595">MVSPIAAAYNPLQFITQQRSAAVELSEQARQQIEVVEQQKRILEGIANRMPRQYTYDDDEASWQSNLDAWLSKRRAQQLSTGGI</sequence>
<dbReference type="AlphaFoldDB" id="A0A0N5AIS3"/>
<organism evidence="2 3">
    <name type="scientific">Syphacia muris</name>
    <dbReference type="NCBI Taxonomy" id="451379"/>
    <lineage>
        <taxon>Eukaryota</taxon>
        <taxon>Metazoa</taxon>
        <taxon>Ecdysozoa</taxon>
        <taxon>Nematoda</taxon>
        <taxon>Chromadorea</taxon>
        <taxon>Rhabditida</taxon>
        <taxon>Spirurina</taxon>
        <taxon>Oxyuridomorpha</taxon>
        <taxon>Oxyuroidea</taxon>
        <taxon>Oxyuridae</taxon>
        <taxon>Syphacia</taxon>
    </lineage>
</organism>
<protein>
    <submittedName>
        <fullName evidence="3">Lipoprotein</fullName>
    </submittedName>
</protein>
<evidence type="ECO:0000256" key="1">
    <source>
        <dbReference type="SAM" id="Coils"/>
    </source>
</evidence>
<dbReference type="STRING" id="451379.A0A0N5AIS3"/>
<dbReference type="Proteomes" id="UP000046393">
    <property type="component" value="Unplaced"/>
</dbReference>
<keyword evidence="2" id="KW-1185">Reference proteome</keyword>
<keyword evidence="1" id="KW-0175">Coiled coil</keyword>
<proteinExistence type="predicted"/>
<evidence type="ECO:0000313" key="3">
    <source>
        <dbReference type="WBParaSite" id="SMUV_0000433001-mRNA-1"/>
    </source>
</evidence>
<evidence type="ECO:0000313" key="2">
    <source>
        <dbReference type="Proteomes" id="UP000046393"/>
    </source>
</evidence>
<accession>A0A0N5AIS3</accession>
<feature type="coiled-coil region" evidence="1">
    <location>
        <begin position="19"/>
        <end position="46"/>
    </location>
</feature>